<reference evidence="2 3" key="1">
    <citation type="submission" date="2016-03" db="EMBL/GenBank/DDBJ databases">
        <title>Complete genome sequence of Thermococcus celer.</title>
        <authorList>
            <person name="Oger P.M."/>
        </authorList>
    </citation>
    <scope>NUCLEOTIDE SEQUENCE [LARGE SCALE GENOMIC DNA]</scope>
    <source>
        <strain evidence="2 3">Vu 13</strain>
    </source>
</reference>
<dbReference type="Proteomes" id="UP000197156">
    <property type="component" value="Chromosome"/>
</dbReference>
<proteinExistence type="predicted"/>
<dbReference type="GeneID" id="33324608"/>
<evidence type="ECO:0000313" key="2">
    <source>
        <dbReference type="EMBL" id="ASI99422.1"/>
    </source>
</evidence>
<dbReference type="AlphaFoldDB" id="A0A218P3B6"/>
<protein>
    <submittedName>
        <fullName evidence="2">Uncharacterized protein</fullName>
    </submittedName>
</protein>
<accession>A0A218P3B6</accession>
<keyword evidence="1" id="KW-0812">Transmembrane</keyword>
<evidence type="ECO:0000256" key="1">
    <source>
        <dbReference type="SAM" id="Phobius"/>
    </source>
</evidence>
<dbReference type="RefSeq" id="WP_088863350.1">
    <property type="nucleotide sequence ID" value="NZ_CP014854.1"/>
</dbReference>
<feature type="transmembrane region" description="Helical" evidence="1">
    <location>
        <begin position="171"/>
        <end position="188"/>
    </location>
</feature>
<evidence type="ECO:0000313" key="3">
    <source>
        <dbReference type="Proteomes" id="UP000197156"/>
    </source>
</evidence>
<keyword evidence="1" id="KW-0472">Membrane</keyword>
<dbReference type="EMBL" id="CP014854">
    <property type="protein sequence ID" value="ASI99422.1"/>
    <property type="molecule type" value="Genomic_DNA"/>
</dbReference>
<feature type="transmembrane region" description="Helical" evidence="1">
    <location>
        <begin position="283"/>
        <end position="303"/>
    </location>
</feature>
<feature type="transmembrane region" description="Helical" evidence="1">
    <location>
        <begin position="257"/>
        <end position="277"/>
    </location>
</feature>
<name>A0A218P3B6_THECE</name>
<sequence length="322" mass="35753">MRRWSGILVAFLVGVGLLTLSSATPQNVTVASGPGYHLTAWMECAPKLITKGEDSVTCNVTVRNSGSAPWRIRLLDVYFANAKVYDDGTSHNLVVPKPRSLDLEPNSSGFFTFTIPINDELERRLQKSPREPGTPVTVRVYLDQMEKPVVYTVKMDPRPVADRNPVDPLELFLYYFGFTFFFVVLYAYRITVGNFSRGWGVWAGSVLLWATGMALMLLMGLVYNAPDSLWVPLFMWVVTFGDPETSGKLFKGLSKGLAGPLLYLAALFALSYGLVYWKLGLRGAWIPLGIVHLAYAGLVYYAYRIWRGENPAGNNEVPGDSG</sequence>
<keyword evidence="1" id="KW-1133">Transmembrane helix</keyword>
<dbReference type="OrthoDB" id="102628at2157"/>
<gene>
    <name evidence="2" type="ORF">A3L02_07565</name>
</gene>
<feature type="transmembrane region" description="Helical" evidence="1">
    <location>
        <begin position="200"/>
        <end position="223"/>
    </location>
</feature>
<keyword evidence="3" id="KW-1185">Reference proteome</keyword>
<organism evidence="2 3">
    <name type="scientific">Thermococcus celer Vu 13 = JCM 8558</name>
    <dbReference type="NCBI Taxonomy" id="1293037"/>
    <lineage>
        <taxon>Archaea</taxon>
        <taxon>Methanobacteriati</taxon>
        <taxon>Methanobacteriota</taxon>
        <taxon>Thermococci</taxon>
        <taxon>Thermococcales</taxon>
        <taxon>Thermococcaceae</taxon>
        <taxon>Thermococcus</taxon>
    </lineage>
</organism>
<dbReference type="KEGG" id="tce:A3L02_07565"/>